<dbReference type="KEGG" id="gmw:113518125"/>
<reference evidence="2" key="1">
    <citation type="submission" date="2025-08" db="UniProtKB">
        <authorList>
            <consortium name="RefSeq"/>
        </authorList>
    </citation>
    <scope>IDENTIFICATION</scope>
    <source>
        <tissue evidence="2">Whole larvae</tissue>
    </source>
</reference>
<dbReference type="CDD" id="cd20348">
    <property type="entry name" value="BRcat_RBR_EMI"/>
    <property type="match status" value="1"/>
</dbReference>
<gene>
    <name evidence="2" type="primary">LOC113518125</name>
</gene>
<dbReference type="InterPro" id="IPR047147">
    <property type="entry name" value="FBX5_43"/>
</dbReference>
<dbReference type="Proteomes" id="UP001652740">
    <property type="component" value="Unplaced"/>
</dbReference>
<name>A0A6J1WSI5_GALME</name>
<evidence type="ECO:0000313" key="1">
    <source>
        <dbReference type="Proteomes" id="UP001652740"/>
    </source>
</evidence>
<dbReference type="GO" id="GO:0007088">
    <property type="term" value="P:regulation of mitotic nuclear division"/>
    <property type="evidence" value="ECO:0007669"/>
    <property type="project" value="InterPro"/>
</dbReference>
<keyword evidence="1" id="KW-1185">Reference proteome</keyword>
<accession>A0A6J1WSI5</accession>
<organism evidence="1 2">
    <name type="scientific">Galleria mellonella</name>
    <name type="common">Greater wax moth</name>
    <dbReference type="NCBI Taxonomy" id="7137"/>
    <lineage>
        <taxon>Eukaryota</taxon>
        <taxon>Metazoa</taxon>
        <taxon>Ecdysozoa</taxon>
        <taxon>Arthropoda</taxon>
        <taxon>Hexapoda</taxon>
        <taxon>Insecta</taxon>
        <taxon>Pterygota</taxon>
        <taxon>Neoptera</taxon>
        <taxon>Endopterygota</taxon>
        <taxon>Lepidoptera</taxon>
        <taxon>Glossata</taxon>
        <taxon>Ditrysia</taxon>
        <taxon>Pyraloidea</taxon>
        <taxon>Pyralidae</taxon>
        <taxon>Galleriinae</taxon>
        <taxon>Galleria</taxon>
    </lineage>
</organism>
<proteinExistence type="predicted"/>
<dbReference type="RefSeq" id="XP_026758699.2">
    <property type="nucleotide sequence ID" value="XM_026902898.3"/>
</dbReference>
<dbReference type="PANTHER" id="PTHR15493:SF9">
    <property type="entry name" value="GH14043P"/>
    <property type="match status" value="1"/>
</dbReference>
<dbReference type="PANTHER" id="PTHR15493">
    <property type="entry name" value="F-BOX ONLY PROTEIN 5 AND 43"/>
    <property type="match status" value="1"/>
</dbReference>
<dbReference type="Gene3D" id="2.20.25.20">
    <property type="match status" value="1"/>
</dbReference>
<sequence length="437" mass="50012">MDMPLSEPATPSFYSVWSTATEDSGYQTSFTPGSTECSRTVIESPHVVTPKIYISGQIKLDRYSDFNYPLELRSGTSRISSPHEYRDSPIRRGVKRSYQENVDNTNIISNSVGTPTSIITGEIQRLDVNEYKSSNCSKNSTTFEHTNNINELYNHDNCTPTLSYPVTPVKNRCTVSCNLSPFHRKKFARKVEFVIHSLSCEKKALQPVKLKPKLPSLQRPLKYFEYIPNQKVDIIKMLHKLDQLDPMRVIVSYLSSQDIYNFTLVSPYWLQAWEHSIGKNNVNKKDFMKYMNAANTNRENWVGGTVPQLPNSNQVRTLKEINGELRILPHRTPPASPRTNKFKKFTKAASMDSRTQLSCVQCQHPAKVTKEESGEVWVQCINATCCYQFCALCKCKRHLDKNCIQYGLKDASPSKRKRCQYSVSSKKSKKNLYRLLA</sequence>
<dbReference type="GeneID" id="113518125"/>
<dbReference type="GO" id="GO:0045835">
    <property type="term" value="P:negative regulation of meiotic nuclear division"/>
    <property type="evidence" value="ECO:0007669"/>
    <property type="project" value="InterPro"/>
</dbReference>
<evidence type="ECO:0000313" key="2">
    <source>
        <dbReference type="RefSeq" id="XP_026758699.2"/>
    </source>
</evidence>
<dbReference type="AlphaFoldDB" id="A0A6J1WSI5"/>
<dbReference type="InParanoid" id="A0A6J1WSI5"/>
<protein>
    <submittedName>
        <fullName evidence="2">Uncharacterized protein LOC113518125</fullName>
    </submittedName>
</protein>
<dbReference type="GO" id="GO:0005634">
    <property type="term" value="C:nucleus"/>
    <property type="evidence" value="ECO:0007669"/>
    <property type="project" value="TreeGrafter"/>
</dbReference>